<feature type="compositionally biased region" description="Acidic residues" evidence="2">
    <location>
        <begin position="832"/>
        <end position="844"/>
    </location>
</feature>
<dbReference type="PANTHER" id="PTHR21713">
    <property type="entry name" value="NASCENT POLYPEPTIDE ASSOCIATED COMPLEX ALPHA SUBUNIT-RELATED"/>
    <property type="match status" value="1"/>
</dbReference>
<feature type="region of interest" description="Disordered" evidence="2">
    <location>
        <begin position="1453"/>
        <end position="1482"/>
    </location>
</feature>
<feature type="region of interest" description="Disordered" evidence="2">
    <location>
        <begin position="1603"/>
        <end position="1623"/>
    </location>
</feature>
<evidence type="ECO:0000313" key="10">
    <source>
        <dbReference type="EMBL" id="ETW31719.1"/>
    </source>
</evidence>
<feature type="region of interest" description="Disordered" evidence="2">
    <location>
        <begin position="1257"/>
        <end position="1347"/>
    </location>
</feature>
<feature type="region of interest" description="Disordered" evidence="2">
    <location>
        <begin position="826"/>
        <end position="892"/>
    </location>
</feature>
<feature type="region of interest" description="Disordered" evidence="2">
    <location>
        <begin position="782"/>
        <end position="807"/>
    </location>
</feature>
<feature type="domain" description="Duffy-binding-like" evidence="4">
    <location>
        <begin position="567"/>
        <end position="708"/>
    </location>
</feature>
<feature type="domain" description="Duffy-binding-like" evidence="9">
    <location>
        <begin position="1719"/>
        <end position="1868"/>
    </location>
</feature>
<evidence type="ECO:0000256" key="1">
    <source>
        <dbReference type="SAM" id="Coils"/>
    </source>
</evidence>
<reference evidence="10 11" key="2">
    <citation type="submission" date="2013-02" db="EMBL/GenBank/DDBJ databases">
        <title>The Genome Sequence of Plasmodium falciparum FCH/4.</title>
        <authorList>
            <consortium name="The Broad Institute Genome Sequencing Platform"/>
            <consortium name="The Broad Institute Genome Sequencing Center for Infectious Disease"/>
            <person name="Neafsey D."/>
            <person name="Cheeseman I."/>
            <person name="Volkman S."/>
            <person name="Adams J."/>
            <person name="Walker B."/>
            <person name="Young S.K."/>
            <person name="Zeng Q."/>
            <person name="Gargeya S."/>
            <person name="Fitzgerald M."/>
            <person name="Haas B."/>
            <person name="Abouelleil A."/>
            <person name="Alvarado L."/>
            <person name="Arachchi H.M."/>
            <person name="Berlin A.M."/>
            <person name="Chapman S.B."/>
            <person name="Dewar J."/>
            <person name="Goldberg J."/>
            <person name="Griggs A."/>
            <person name="Gujja S."/>
            <person name="Hansen M."/>
            <person name="Howarth C."/>
            <person name="Imamovic A."/>
            <person name="Larimer J."/>
            <person name="McCowan C."/>
            <person name="Murphy C."/>
            <person name="Neiman D."/>
            <person name="Pearson M."/>
            <person name="Priest M."/>
            <person name="Roberts A."/>
            <person name="Saif S."/>
            <person name="Shea T."/>
            <person name="Sisk P."/>
            <person name="Sykes S."/>
            <person name="Wortman J."/>
            <person name="Nusbaum C."/>
            <person name="Birren B."/>
        </authorList>
    </citation>
    <scope>NUCLEOTIDE SEQUENCE [LARGE SCALE GENOMIC DNA]</scope>
    <source>
        <strain evidence="10 11">FCH/4</strain>
    </source>
</reference>
<feature type="non-terminal residue" evidence="10">
    <location>
        <position position="2290"/>
    </location>
</feature>
<dbReference type="EMBL" id="KI927828">
    <property type="protein sequence ID" value="ETW31719.1"/>
    <property type="molecule type" value="Genomic_DNA"/>
</dbReference>
<evidence type="ECO:0000259" key="8">
    <source>
        <dbReference type="Pfam" id="PF21807"/>
    </source>
</evidence>
<feature type="domain" description="Cysteine-rich interdomain region 1 gamma" evidence="7">
    <location>
        <begin position="1915"/>
        <end position="1965"/>
    </location>
</feature>
<dbReference type="GO" id="GO:0016020">
    <property type="term" value="C:membrane"/>
    <property type="evidence" value="ECO:0007669"/>
    <property type="project" value="InterPro"/>
</dbReference>
<evidence type="ECO:0000259" key="4">
    <source>
        <dbReference type="Pfam" id="PF03011"/>
    </source>
</evidence>
<sequence length="2290" mass="263842">MARKRKSPNENNHSARYVLENIAKVKYEEKKNVYRYENQLKGNLWKARFADALSRAFKIVRTGLSHFSELDYKKHTNNTKYSWDERHPCYGRNQDRFSEDQESECGNKIRDYKSENVGTSCAPPRRRHVCDQNLEFLDNVYTETTHDLLGNVLVTAKYEGASIVEKHPHKNNSEVCTALARSFADIGDIVRGRDMFKSNENVEKGLKIVFEKIYKSLTPKAKNHYKDDNGSGNYYKLREAWWTVNRDQVWEAITCKAPKDAHYFLKSSPDFKLFSNDYCGHKQGNVPTYFDYVPQYLRWFEEWAEEFCRKKKDKLNKVKEACRGKTDEKYCSHNACDCEKTIGKIRHFVWHQKCVECSIECHRYEYWINNQLTEFKKQKDKYQSEINGNISKQNNRNNNFNNIYYKEFYDKLRVNYGNIDKFLKLLNEEKECKNIGHDEKTYFNKSDDKVTFSRSKYCQVCPDCGVECTNGRCKKKAETDDNCGEQQNYNIPKGVDPTNINVLYSGDGHVDIVKRLSEFCRDSKKENGKNTEIWHCYYIGDKHNQCKMEKAVAENKHQTKIAPFDYFFDLWVTNLLRDTIDWKNELKNCINNKNTEKCNKECNDNCKCFQSWLNKKEDEWNKITGLLKNKNGTSQNYYNKLKSHFDNYFFLVINNVNQGEEKWKKLKEDLKKEIDFSKLKKSTGELGDSIKLLLDHENKNAVKCLKNNPIYLCPKAEPQKSDEKNQPQDTPPNPCVNGQNQKVGKITSVRDVAEGMQKQASVRGDINKLKGNIYLVKFKKGSNPSGLKSECEITKEHPNDSRRSRRRLGCRVVRRRIPRAQQVVKNGRDFVVGEEEEEEADNGGDQEVKKEEKEEEETPEEEAEVERPGPPVTPVPELPQPPATTTPGVKPPCDIVKEHFKDKHDNTGGIEKCYPKYYPRKIDYPGWNCTNETLVSGKGECMPPRRQKLCLINLQHLTEKTSDDLRKAFIKCAAVETCFLWHKYKEDKKNENPSKNLDEVVQKQLKDGTIPEEFKRQMFYTFGDYRDIFFDTDISKKQGPVKDAKNKIDELFPTTDPKNKTKRQEWWNEHKEAIWEGMLCALSYDTNEKTFKKEIHTNLIDAKNNNTYANVKFSGNQSTLEEFAKRPQFLRWYIEWSDEFCREREKLEKVVERDCEKDHDGCENNKKGDCFNACEAYKTYIKKKEIQYTTQKKKFDTEKNKEKKEKEYENYKDKEAHDYLKEKCFLHTCSCMEKVKNNTEYWNTPNKTYTNSNLEKRCECQPEHPPPVQPPQPPQPPQPKPAEEGGAGRSLGPRSKEDDEDKGEVEEKEETPAAEVQDGPGEVPAAPPPVPELPQPPAAPTTQNGVKPPCEIVQKLFTTPKSLDEACKQKYDGKYYGWKCVPTTSGGEKATISEGGDRAGPTRAKRAASGDTAGSDKDGAHGKSDATSGSICIPPRRRRLYIQKLHDWATKAVESTKSLSPPASTPASSEAAPVPSSHSRDDDLRNAFIESAAVETFFLWDRYKKEKKPQGGGAGGLLPINGTLENSGEETPENQLKRGDIPDDFLRQMFYTLGDYRDICIGKTPDGIDAVITSDQKEKDSTTKITVKEISENIKKAIEKILPKNDTSPRTPVPQPSDKTPESWWQKNGEHIWNGMIIALTYKEDTSGAKHTLKQNEGLKSALIKDGKPKDPKYEYKTVVLKEENSDPKNTKATASGDNNPPKLTQFVLRPTYFRYLEEWGQNFCKERKKRLEKIKGECKVNDNSHGKKESQKCSGYGENCEDQLKDNPSTLSDLLCRECGKHCRYYKKWIERKRTEFEKQKDRYETERQNAKKNPHITSDNEFCARVNTCSKAGDFLQKLGPCSKKDDDSAQDEIKFDDEGKTFGHETYCKPCSKFTVKCKENNHCDNSKEQECRSKTHIEANDIKNEGDSIGNVGMLVSDKNGGGFEGDLQQACGGAGIFKGIKENKWSCRNVCGYVVCKPEKVNGETTSGKKNDQIITIRALVTHWVHNFLEDYKKIKHKISDCMKNGKEYPCIKKCVEKWIKEKEKEWKEIKERFNDQYKSNGSDDDNVRSVLETFLIQIGSANYQNKVIELSKFDGSKGCCVEAHSQKKDGHKDAIECMINRLQDKIDKCKEDRKRSGEQTETECQKPPLVEDDDEPLEEEENPVDPPNICPSTPKVDKVKEEDECKATGTPSEPKEKEEEKKEEKVKGDEEEEAEEEEEEEEDEEDEEDEQSSDENHEDDSDSETEDEDQDELDPAVPLSPSESQPKRLPREFPSPELKNAMLFSTILWMVGIGFAAFTYFYLK</sequence>
<evidence type="ECO:0000313" key="11">
    <source>
        <dbReference type="Proteomes" id="UP000030656"/>
    </source>
</evidence>
<evidence type="ECO:0008006" key="12">
    <source>
        <dbReference type="Google" id="ProtNLM"/>
    </source>
</evidence>
<feature type="compositionally biased region" description="Acidic residues" evidence="2">
    <location>
        <begin position="2136"/>
        <end position="2149"/>
    </location>
</feature>
<organism evidence="10 11">
    <name type="scientific">Plasmodium falciparum FCH/4</name>
    <dbReference type="NCBI Taxonomy" id="1036724"/>
    <lineage>
        <taxon>Eukaryota</taxon>
        <taxon>Sar</taxon>
        <taxon>Alveolata</taxon>
        <taxon>Apicomplexa</taxon>
        <taxon>Aconoidasida</taxon>
        <taxon>Haemosporida</taxon>
        <taxon>Plasmodiidae</taxon>
        <taxon>Plasmodium</taxon>
        <taxon>Plasmodium (Laverania)</taxon>
    </lineage>
</organism>
<dbReference type="FunFam" id="1.20.58.1930:FF:000001">
    <property type="entry name" value="Erythrocyte membrane protein 1, PfEMP1"/>
    <property type="match status" value="1"/>
</dbReference>
<evidence type="ECO:0000259" key="5">
    <source>
        <dbReference type="Pfam" id="PF05424"/>
    </source>
</evidence>
<feature type="domain" description="Duffy-binding-like" evidence="9">
    <location>
        <begin position="302"/>
        <end position="456"/>
    </location>
</feature>
<dbReference type="InterPro" id="IPR008602">
    <property type="entry name" value="Duffy-antigen-binding"/>
</dbReference>
<feature type="compositionally biased region" description="Acidic residues" evidence="2">
    <location>
        <begin position="2195"/>
        <end position="2240"/>
    </location>
</feature>
<dbReference type="Gene3D" id="1.20.58.1930">
    <property type="match status" value="2"/>
</dbReference>
<feature type="compositionally biased region" description="Pro residues" evidence="2">
    <location>
        <begin position="868"/>
        <end position="884"/>
    </location>
</feature>
<feature type="transmembrane region" description="Helical" evidence="3">
    <location>
        <begin position="2267"/>
        <end position="2289"/>
    </location>
</feature>
<protein>
    <recommendedName>
        <fullName evidence="12">Erythrocyte membrane protein 1</fullName>
    </recommendedName>
</protein>
<reference evidence="10 11" key="1">
    <citation type="submission" date="2013-02" db="EMBL/GenBank/DDBJ databases">
        <title>The Genome Annotation of Plasmodium falciparum FCH/4.</title>
        <authorList>
            <consortium name="The Broad Institute Genome Sequencing Platform"/>
            <consortium name="The Broad Institute Genome Sequencing Center for Infectious Disease"/>
            <person name="Neafsey D."/>
            <person name="Hoffman S."/>
            <person name="Volkman S."/>
            <person name="Rosenthal P."/>
            <person name="Walker B."/>
            <person name="Young S.K."/>
            <person name="Zeng Q."/>
            <person name="Gargeya S."/>
            <person name="Fitzgerald M."/>
            <person name="Haas B."/>
            <person name="Abouelleil A."/>
            <person name="Allen A.W."/>
            <person name="Alvarado L."/>
            <person name="Arachchi H.M."/>
            <person name="Berlin A.M."/>
            <person name="Chapman S.B."/>
            <person name="Gainer-Dewar J."/>
            <person name="Goldberg J."/>
            <person name="Griggs A."/>
            <person name="Gujja S."/>
            <person name="Hansen M."/>
            <person name="Howarth C."/>
            <person name="Imamovic A."/>
            <person name="Ireland A."/>
            <person name="Larimer J."/>
            <person name="McCowan C."/>
            <person name="Murphy C."/>
            <person name="Pearson M."/>
            <person name="Poon T.W."/>
            <person name="Priest M."/>
            <person name="Roberts A."/>
            <person name="Saif S."/>
            <person name="Shea T."/>
            <person name="Sisk P."/>
            <person name="Sykes S."/>
            <person name="Wortman J."/>
            <person name="Nusbaum C."/>
            <person name="Birren B."/>
        </authorList>
    </citation>
    <scope>NUCLEOTIDE SEQUENCE [LARGE SCALE GENOMIC DNA]</scope>
    <source>
        <strain evidence="10 11">FCH/4</strain>
    </source>
</reference>
<dbReference type="Proteomes" id="UP000030656">
    <property type="component" value="Unassembled WGS sequence"/>
</dbReference>
<feature type="compositionally biased region" description="Acidic residues" evidence="2">
    <location>
        <begin position="1298"/>
        <end position="1309"/>
    </location>
</feature>
<dbReference type="Pfam" id="PF18562">
    <property type="entry name" value="CIDR1_gamma"/>
    <property type="match status" value="1"/>
</dbReference>
<evidence type="ECO:0000256" key="3">
    <source>
        <dbReference type="SAM" id="Phobius"/>
    </source>
</evidence>
<dbReference type="InterPro" id="IPR042202">
    <property type="entry name" value="Duffy-ag-bd_sf"/>
</dbReference>
<feature type="region of interest" description="Disordered" evidence="2">
    <location>
        <begin position="1507"/>
        <end position="1540"/>
    </location>
</feature>
<dbReference type="GO" id="GO:0046789">
    <property type="term" value="F:host cell surface receptor binding"/>
    <property type="evidence" value="ECO:0007669"/>
    <property type="project" value="InterPro"/>
</dbReference>
<dbReference type="Pfam" id="PF03011">
    <property type="entry name" value="PFEMP"/>
    <property type="match status" value="2"/>
</dbReference>
<dbReference type="InterPro" id="IPR016641">
    <property type="entry name" value="EGD2/NACA0like"/>
</dbReference>
<feature type="compositionally biased region" description="Pro residues" evidence="2">
    <location>
        <begin position="1325"/>
        <end position="1339"/>
    </location>
</feature>
<dbReference type="Gene3D" id="1.20.1310.20">
    <property type="entry name" value="Duffy-antigen binding domain"/>
    <property type="match status" value="3"/>
</dbReference>
<feature type="domain" description="Duffy-binding-like" evidence="4">
    <location>
        <begin position="1985"/>
        <end position="2122"/>
    </location>
</feature>
<accession>A0A024VSJ1</accession>
<feature type="domain" description="PfEMP1 CIDRalpha1" evidence="8">
    <location>
        <begin position="498"/>
        <end position="555"/>
    </location>
</feature>
<feature type="compositionally biased region" description="Basic and acidic residues" evidence="2">
    <location>
        <begin position="1414"/>
        <end position="1424"/>
    </location>
</feature>
<gene>
    <name evidence="10" type="ORF">PFFCH_00859</name>
</gene>
<feature type="compositionally biased region" description="Basic and acidic residues" evidence="2">
    <location>
        <begin position="2179"/>
        <end position="2194"/>
    </location>
</feature>
<dbReference type="Pfam" id="PF15447">
    <property type="entry name" value="NTS"/>
    <property type="match status" value="1"/>
</dbReference>
<keyword evidence="1" id="KW-0175">Coiled coil</keyword>
<feature type="domain" description="Plasmodium falciparum erythrocyte membrane protein-1 N-terminal segment" evidence="6">
    <location>
        <begin position="14"/>
        <end position="48"/>
    </location>
</feature>
<dbReference type="Pfam" id="PF21807">
    <property type="entry name" value="PfEMP1_CIDRalpha1_dom"/>
    <property type="match status" value="1"/>
</dbReference>
<dbReference type="SUPFAM" id="SSF140924">
    <property type="entry name" value="Duffy binding domain-like"/>
    <property type="match status" value="5"/>
</dbReference>
<evidence type="ECO:0000259" key="7">
    <source>
        <dbReference type="Pfam" id="PF18562"/>
    </source>
</evidence>
<feature type="compositionally biased region" description="Basic and acidic residues" evidence="2">
    <location>
        <begin position="789"/>
        <end position="802"/>
    </location>
</feature>
<feature type="region of interest" description="Disordered" evidence="2">
    <location>
        <begin position="716"/>
        <end position="742"/>
    </location>
</feature>
<dbReference type="InterPro" id="IPR041480">
    <property type="entry name" value="CIDR1_gamma"/>
</dbReference>
<dbReference type="Pfam" id="PF05424">
    <property type="entry name" value="Duffy_binding"/>
    <property type="match status" value="3"/>
</dbReference>
<feature type="region of interest" description="Disordered" evidence="2">
    <location>
        <begin position="1682"/>
        <end position="1702"/>
    </location>
</feature>
<dbReference type="InterPro" id="IPR004258">
    <property type="entry name" value="DBL"/>
</dbReference>
<name>A0A024VSJ1_PLAFA</name>
<evidence type="ECO:0000256" key="2">
    <source>
        <dbReference type="SAM" id="MobiDB-lite"/>
    </source>
</evidence>
<dbReference type="Gene3D" id="1.20.58.830">
    <property type="match status" value="3"/>
</dbReference>
<feature type="compositionally biased region" description="Polar residues" evidence="2">
    <location>
        <begin position="1691"/>
        <end position="1702"/>
    </location>
</feature>
<keyword evidence="3" id="KW-0472">Membrane</keyword>
<proteinExistence type="predicted"/>
<evidence type="ECO:0000259" key="9">
    <source>
        <dbReference type="Pfam" id="PF22672"/>
    </source>
</evidence>
<keyword evidence="3" id="KW-0812">Transmembrane</keyword>
<feature type="region of interest" description="Disordered" evidence="2">
    <location>
        <begin position="1382"/>
        <end position="1432"/>
    </location>
</feature>
<feature type="compositionally biased region" description="Basic and acidic residues" evidence="2">
    <location>
        <begin position="2161"/>
        <end position="2172"/>
    </location>
</feature>
<feature type="compositionally biased region" description="Low complexity" evidence="2">
    <location>
        <begin position="1458"/>
        <end position="1477"/>
    </location>
</feature>
<feature type="compositionally biased region" description="Basic and acidic residues" evidence="2">
    <location>
        <begin position="717"/>
        <end position="726"/>
    </location>
</feature>
<feature type="coiled-coil region" evidence="1">
    <location>
        <begin position="1788"/>
        <end position="1815"/>
    </location>
</feature>
<dbReference type="InterPro" id="IPR029210">
    <property type="entry name" value="PfEMP1_NTS"/>
</dbReference>
<dbReference type="InterPro" id="IPR054595">
    <property type="entry name" value="DBL_C"/>
</dbReference>
<feature type="compositionally biased region" description="Acidic residues" evidence="2">
    <location>
        <begin position="853"/>
        <end position="864"/>
    </location>
</feature>
<feature type="domain" description="Duffy-antigen binding" evidence="5">
    <location>
        <begin position="1431"/>
        <end position="1655"/>
    </location>
</feature>
<dbReference type="FunFam" id="1.20.58.830:FF:000001">
    <property type="entry name" value="Erythrocyte membrane protein 1, PfEMP1"/>
    <property type="match status" value="1"/>
</dbReference>
<evidence type="ECO:0000259" key="6">
    <source>
        <dbReference type="Pfam" id="PF15447"/>
    </source>
</evidence>
<dbReference type="Pfam" id="PF22672">
    <property type="entry name" value="DBL_C"/>
    <property type="match status" value="2"/>
</dbReference>
<feature type="region of interest" description="Disordered" evidence="2">
    <location>
        <begin position="2117"/>
        <end position="2262"/>
    </location>
</feature>
<feature type="compositionally biased region" description="Pro residues" evidence="2">
    <location>
        <begin position="1263"/>
        <end position="1280"/>
    </location>
</feature>
<feature type="domain" description="Duffy-antigen binding" evidence="5">
    <location>
        <begin position="120"/>
        <end position="298"/>
    </location>
</feature>
<dbReference type="InterPro" id="IPR049158">
    <property type="entry name" value="PfEMP1_CIDRalpha1_dom"/>
</dbReference>
<dbReference type="GO" id="GO:0005854">
    <property type="term" value="C:nascent polypeptide-associated complex"/>
    <property type="evidence" value="ECO:0007669"/>
    <property type="project" value="InterPro"/>
</dbReference>
<feature type="domain" description="Duffy-antigen binding" evidence="5">
    <location>
        <begin position="939"/>
        <end position="1104"/>
    </location>
</feature>
<keyword evidence="3" id="KW-1133">Transmembrane helix</keyword>